<comment type="caution">
    <text evidence="2">The sequence shown here is derived from an EMBL/GenBank/DDBJ whole genome shotgun (WGS) entry which is preliminary data.</text>
</comment>
<protein>
    <submittedName>
        <fullName evidence="2">Uncharacterized protein</fullName>
    </submittedName>
</protein>
<dbReference type="EMBL" id="SWKV01000073">
    <property type="protein sequence ID" value="KAF3033991.1"/>
    <property type="molecule type" value="Genomic_DNA"/>
</dbReference>
<gene>
    <name evidence="2" type="ORF">E8E12_005596</name>
</gene>
<sequence length="140" mass="16190">MASEQKLSDMDIALIGQHEELLTQQAYEEELLEEIADLQKQLREENDKISKDDIKVLADFADSCNSIIECRQDQVLSLIASMRRVYEEYTANNPEFVKAWEFLASIMKERESQDCVEDNNEIKKLEIVKSFAKLRKEVGG</sequence>
<proteinExistence type="predicted"/>
<dbReference type="AlphaFoldDB" id="A0A9P4WJJ6"/>
<feature type="coiled-coil region" evidence="1">
    <location>
        <begin position="24"/>
        <end position="55"/>
    </location>
</feature>
<evidence type="ECO:0000256" key="1">
    <source>
        <dbReference type="SAM" id="Coils"/>
    </source>
</evidence>
<evidence type="ECO:0000313" key="2">
    <source>
        <dbReference type="EMBL" id="KAF3033991.1"/>
    </source>
</evidence>
<name>A0A9P4WJJ6_9PLEO</name>
<keyword evidence="3" id="KW-1185">Reference proteome</keyword>
<organism evidence="2 3">
    <name type="scientific">Didymella heteroderae</name>
    <dbReference type="NCBI Taxonomy" id="1769908"/>
    <lineage>
        <taxon>Eukaryota</taxon>
        <taxon>Fungi</taxon>
        <taxon>Dikarya</taxon>
        <taxon>Ascomycota</taxon>
        <taxon>Pezizomycotina</taxon>
        <taxon>Dothideomycetes</taxon>
        <taxon>Pleosporomycetidae</taxon>
        <taxon>Pleosporales</taxon>
        <taxon>Pleosporineae</taxon>
        <taxon>Didymellaceae</taxon>
        <taxon>Didymella</taxon>
    </lineage>
</organism>
<reference evidence="2" key="1">
    <citation type="submission" date="2019-04" db="EMBL/GenBank/DDBJ databases">
        <title>Sequencing of skin fungus with MAO and IRED activity.</title>
        <authorList>
            <person name="Marsaioli A.J."/>
            <person name="Bonatto J.M.C."/>
            <person name="Reis Junior O."/>
        </authorList>
    </citation>
    <scope>NUCLEOTIDE SEQUENCE</scope>
    <source>
        <strain evidence="2">28M1</strain>
    </source>
</reference>
<keyword evidence="1" id="KW-0175">Coiled coil</keyword>
<accession>A0A9P4WJJ6</accession>
<dbReference type="Proteomes" id="UP000758155">
    <property type="component" value="Unassembled WGS sequence"/>
</dbReference>
<evidence type="ECO:0000313" key="3">
    <source>
        <dbReference type="Proteomes" id="UP000758155"/>
    </source>
</evidence>